<dbReference type="Proteomes" id="UP000655044">
    <property type="component" value="Unassembled WGS sequence"/>
</dbReference>
<organism evidence="2 3">
    <name type="scientific">Planobispora rosea</name>
    <dbReference type="NCBI Taxonomy" id="35762"/>
    <lineage>
        <taxon>Bacteria</taxon>
        <taxon>Bacillati</taxon>
        <taxon>Actinomycetota</taxon>
        <taxon>Actinomycetes</taxon>
        <taxon>Streptosporangiales</taxon>
        <taxon>Streptosporangiaceae</taxon>
        <taxon>Planobispora</taxon>
    </lineage>
</organism>
<dbReference type="EMBL" id="BOOI01000096">
    <property type="protein sequence ID" value="GIH88976.1"/>
    <property type="molecule type" value="Genomic_DNA"/>
</dbReference>
<evidence type="ECO:0000313" key="2">
    <source>
        <dbReference type="EMBL" id="GIH88976.1"/>
    </source>
</evidence>
<dbReference type="AlphaFoldDB" id="A0A8J3S626"/>
<feature type="transmembrane region" description="Helical" evidence="1">
    <location>
        <begin position="58"/>
        <end position="81"/>
    </location>
</feature>
<comment type="caution">
    <text evidence="2">The sequence shown here is derived from an EMBL/GenBank/DDBJ whole genome shotgun (WGS) entry which is preliminary data.</text>
</comment>
<name>A0A8J3S626_PLARO</name>
<evidence type="ECO:0000313" key="3">
    <source>
        <dbReference type="Proteomes" id="UP000655044"/>
    </source>
</evidence>
<keyword evidence="1" id="KW-0472">Membrane</keyword>
<keyword evidence="3" id="KW-1185">Reference proteome</keyword>
<evidence type="ECO:0000256" key="1">
    <source>
        <dbReference type="SAM" id="Phobius"/>
    </source>
</evidence>
<reference evidence="2" key="1">
    <citation type="submission" date="2021-01" db="EMBL/GenBank/DDBJ databases">
        <title>Whole genome shotgun sequence of Planobispora rosea NBRC 15558.</title>
        <authorList>
            <person name="Komaki H."/>
            <person name="Tamura T."/>
        </authorList>
    </citation>
    <scope>NUCLEOTIDE SEQUENCE</scope>
    <source>
        <strain evidence="2">NBRC 15558</strain>
    </source>
</reference>
<keyword evidence="1" id="KW-0812">Transmembrane</keyword>
<feature type="transmembrane region" description="Helical" evidence="1">
    <location>
        <begin position="6"/>
        <end position="24"/>
    </location>
</feature>
<sequence>MFAAMVIVYAIPIVVVVVSLFVTSRSFRRKILYLSTSLVAMATVPVVAWAIVPRDWGFWLFFVFPAALITGIRLIVAVALGPTETAQ</sequence>
<protein>
    <submittedName>
        <fullName evidence="2">Uncharacterized protein</fullName>
    </submittedName>
</protein>
<accession>A0A8J3S626</accession>
<gene>
    <name evidence="2" type="ORF">Pro02_73840</name>
</gene>
<proteinExistence type="predicted"/>
<feature type="transmembrane region" description="Helical" evidence="1">
    <location>
        <begin position="31"/>
        <end position="52"/>
    </location>
</feature>
<keyword evidence="1" id="KW-1133">Transmembrane helix</keyword>